<keyword evidence="3 4" id="KW-0539">Nucleus</keyword>
<dbReference type="CDD" id="cd00086">
    <property type="entry name" value="homeodomain"/>
    <property type="match status" value="1"/>
</dbReference>
<evidence type="ECO:0000259" key="6">
    <source>
        <dbReference type="PROSITE" id="PS50071"/>
    </source>
</evidence>
<evidence type="ECO:0000313" key="8">
    <source>
        <dbReference type="Proteomes" id="UP000663851"/>
    </source>
</evidence>
<dbReference type="InterPro" id="IPR017970">
    <property type="entry name" value="Homeobox_CS"/>
</dbReference>
<keyword evidence="2 4" id="KW-0371">Homeobox</keyword>
<feature type="DNA-binding region" description="Homeobox" evidence="4">
    <location>
        <begin position="3"/>
        <end position="32"/>
    </location>
</feature>
<name>A0A820ZAU1_9BILA</name>
<dbReference type="EMBL" id="CAJOBO010006525">
    <property type="protein sequence ID" value="CAF4562526.1"/>
    <property type="molecule type" value="Genomic_DNA"/>
</dbReference>
<evidence type="ECO:0000256" key="4">
    <source>
        <dbReference type="PROSITE-ProRule" id="PRU00108"/>
    </source>
</evidence>
<sequence length="116" mass="13835">GEREYLRNSMNLTARKVKIWFQNHRYQTKHPRLETGTLKYFLLPKHTILSVSRQNNESYHQQYSVLTSRATSYQYIQSSSTCNNNKSPLCDTSYYFILKINFVTIDISLEENIFIR</sequence>
<organism evidence="7 8">
    <name type="scientific">Rotaria socialis</name>
    <dbReference type="NCBI Taxonomy" id="392032"/>
    <lineage>
        <taxon>Eukaryota</taxon>
        <taxon>Metazoa</taxon>
        <taxon>Spiralia</taxon>
        <taxon>Gnathifera</taxon>
        <taxon>Rotifera</taxon>
        <taxon>Eurotatoria</taxon>
        <taxon>Bdelloidea</taxon>
        <taxon>Philodinida</taxon>
        <taxon>Philodinidae</taxon>
        <taxon>Rotaria</taxon>
    </lineage>
</organism>
<evidence type="ECO:0000256" key="5">
    <source>
        <dbReference type="RuleBase" id="RU000682"/>
    </source>
</evidence>
<dbReference type="Proteomes" id="UP000663851">
    <property type="component" value="Unassembled WGS sequence"/>
</dbReference>
<gene>
    <name evidence="7" type="ORF">HFQ381_LOCUS31543</name>
</gene>
<dbReference type="PROSITE" id="PS50071">
    <property type="entry name" value="HOMEOBOX_2"/>
    <property type="match status" value="1"/>
</dbReference>
<evidence type="ECO:0000256" key="3">
    <source>
        <dbReference type="ARBA" id="ARBA00023242"/>
    </source>
</evidence>
<comment type="caution">
    <text evidence="7">The sequence shown here is derived from an EMBL/GenBank/DDBJ whole genome shotgun (WGS) entry which is preliminary data.</text>
</comment>
<dbReference type="InterPro" id="IPR009057">
    <property type="entry name" value="Homeodomain-like_sf"/>
</dbReference>
<dbReference type="Gene3D" id="1.10.10.60">
    <property type="entry name" value="Homeodomain-like"/>
    <property type="match status" value="1"/>
</dbReference>
<dbReference type="GO" id="GO:0003677">
    <property type="term" value="F:DNA binding"/>
    <property type="evidence" value="ECO:0007669"/>
    <property type="project" value="UniProtKB-UniRule"/>
</dbReference>
<dbReference type="AlphaFoldDB" id="A0A820ZAU1"/>
<feature type="non-terminal residue" evidence="7">
    <location>
        <position position="1"/>
    </location>
</feature>
<protein>
    <recommendedName>
        <fullName evidence="6">Homeobox domain-containing protein</fullName>
    </recommendedName>
</protein>
<evidence type="ECO:0000256" key="2">
    <source>
        <dbReference type="ARBA" id="ARBA00023155"/>
    </source>
</evidence>
<evidence type="ECO:0000313" key="7">
    <source>
        <dbReference type="EMBL" id="CAF4562526.1"/>
    </source>
</evidence>
<evidence type="ECO:0000256" key="1">
    <source>
        <dbReference type="ARBA" id="ARBA00023125"/>
    </source>
</evidence>
<dbReference type="Pfam" id="PF00046">
    <property type="entry name" value="Homeodomain"/>
    <property type="match status" value="1"/>
</dbReference>
<dbReference type="GO" id="GO:0005634">
    <property type="term" value="C:nucleus"/>
    <property type="evidence" value="ECO:0007669"/>
    <property type="project" value="UniProtKB-SubCell"/>
</dbReference>
<dbReference type="PROSITE" id="PS00027">
    <property type="entry name" value="HOMEOBOX_1"/>
    <property type="match status" value="1"/>
</dbReference>
<proteinExistence type="predicted"/>
<dbReference type="InterPro" id="IPR001356">
    <property type="entry name" value="HD"/>
</dbReference>
<keyword evidence="1 4" id="KW-0238">DNA-binding</keyword>
<dbReference type="GO" id="GO:0000981">
    <property type="term" value="F:DNA-binding transcription factor activity, RNA polymerase II-specific"/>
    <property type="evidence" value="ECO:0007669"/>
    <property type="project" value="InterPro"/>
</dbReference>
<reference evidence="7" key="1">
    <citation type="submission" date="2021-02" db="EMBL/GenBank/DDBJ databases">
        <authorList>
            <person name="Nowell W R."/>
        </authorList>
    </citation>
    <scope>NUCLEOTIDE SEQUENCE</scope>
</reference>
<accession>A0A820ZAU1</accession>
<feature type="domain" description="Homeobox" evidence="6">
    <location>
        <begin position="1"/>
        <end position="31"/>
    </location>
</feature>
<dbReference type="SUPFAM" id="SSF46689">
    <property type="entry name" value="Homeodomain-like"/>
    <property type="match status" value="1"/>
</dbReference>
<comment type="subcellular location">
    <subcellularLocation>
        <location evidence="4 5">Nucleus</location>
    </subcellularLocation>
</comment>